<keyword evidence="5" id="KW-1185">Reference proteome</keyword>
<protein>
    <submittedName>
        <fullName evidence="4">Uncharacterized protein</fullName>
    </submittedName>
</protein>
<proteinExistence type="inferred from homology"/>
<keyword evidence="3" id="KW-0560">Oxidoreductase</keyword>
<comment type="similarity">
    <text evidence="1">Belongs to the short-chain dehydrogenases/reductases (SDR) family.</text>
</comment>
<reference evidence="4 5" key="1">
    <citation type="submission" date="2023-01" db="EMBL/GenBank/DDBJ databases">
        <title>Analysis of 21 Apiospora genomes using comparative genomics revels a genus with tremendous synthesis potential of carbohydrate active enzymes and secondary metabolites.</title>
        <authorList>
            <person name="Sorensen T."/>
        </authorList>
    </citation>
    <scope>NUCLEOTIDE SEQUENCE [LARGE SCALE GENOMIC DNA]</scope>
    <source>
        <strain evidence="4 5">CBS 20057</strain>
    </source>
</reference>
<dbReference type="PANTHER" id="PTHR43544">
    <property type="entry name" value="SHORT-CHAIN DEHYDROGENASE/REDUCTASE"/>
    <property type="match status" value="1"/>
</dbReference>
<gene>
    <name evidence="4" type="ORF">PG991_001815</name>
</gene>
<sequence length="268" mass="28808">MSQQPTTVFITGASRGIGNALVKAYLQRPNHTVIASVRDPKSTPLKGLETAAGSRLMVVKIEAKSAGDAAAAVEQIKAEGITALDVVIAAAGINPAEAWNEVQDIDPAQMEEIFQVNTFAFVKLLHAVWPLLKATADKAKAANTTRPPPKLLALSSNAGQIGDMAVEIPIPGQDPIPLRVGAYGASKAALNYLVRRAHLENKWLACWAMNPGFVQTETGNAHAKSWGFEQALHELDRTVKILMEKVDEATLEKTAGRFINFDGEEMSF</sequence>
<dbReference type="SUPFAM" id="SSF51735">
    <property type="entry name" value="NAD(P)-binding Rossmann-fold domains"/>
    <property type="match status" value="1"/>
</dbReference>
<dbReference type="PANTHER" id="PTHR43544:SF7">
    <property type="entry name" value="NADB-LER2"/>
    <property type="match status" value="1"/>
</dbReference>
<dbReference type="PRINTS" id="PR00081">
    <property type="entry name" value="GDHRDH"/>
</dbReference>
<dbReference type="EMBL" id="JAQQWI010000005">
    <property type="protein sequence ID" value="KAK8035742.1"/>
    <property type="molecule type" value="Genomic_DNA"/>
</dbReference>
<name>A0ABR1SN67_9PEZI</name>
<organism evidence="4 5">
    <name type="scientific">Apiospora marii</name>
    <dbReference type="NCBI Taxonomy" id="335849"/>
    <lineage>
        <taxon>Eukaryota</taxon>
        <taxon>Fungi</taxon>
        <taxon>Dikarya</taxon>
        <taxon>Ascomycota</taxon>
        <taxon>Pezizomycotina</taxon>
        <taxon>Sordariomycetes</taxon>
        <taxon>Xylariomycetidae</taxon>
        <taxon>Amphisphaeriales</taxon>
        <taxon>Apiosporaceae</taxon>
        <taxon>Apiospora</taxon>
    </lineage>
</organism>
<dbReference type="Pfam" id="PF00106">
    <property type="entry name" value="adh_short"/>
    <property type="match status" value="1"/>
</dbReference>
<evidence type="ECO:0000256" key="3">
    <source>
        <dbReference type="ARBA" id="ARBA00023002"/>
    </source>
</evidence>
<dbReference type="InterPro" id="IPR051468">
    <property type="entry name" value="Fungal_SecMetab_SDRs"/>
</dbReference>
<comment type="caution">
    <text evidence="4">The sequence shown here is derived from an EMBL/GenBank/DDBJ whole genome shotgun (WGS) entry which is preliminary data.</text>
</comment>
<dbReference type="InterPro" id="IPR002347">
    <property type="entry name" value="SDR_fam"/>
</dbReference>
<dbReference type="Gene3D" id="3.40.50.720">
    <property type="entry name" value="NAD(P)-binding Rossmann-like Domain"/>
    <property type="match status" value="1"/>
</dbReference>
<dbReference type="Proteomes" id="UP001396898">
    <property type="component" value="Unassembled WGS sequence"/>
</dbReference>
<evidence type="ECO:0000313" key="4">
    <source>
        <dbReference type="EMBL" id="KAK8035742.1"/>
    </source>
</evidence>
<evidence type="ECO:0000256" key="1">
    <source>
        <dbReference type="ARBA" id="ARBA00006484"/>
    </source>
</evidence>
<evidence type="ECO:0000256" key="2">
    <source>
        <dbReference type="ARBA" id="ARBA00022857"/>
    </source>
</evidence>
<dbReference type="InterPro" id="IPR036291">
    <property type="entry name" value="NAD(P)-bd_dom_sf"/>
</dbReference>
<evidence type="ECO:0000313" key="5">
    <source>
        <dbReference type="Proteomes" id="UP001396898"/>
    </source>
</evidence>
<accession>A0ABR1SN67</accession>
<keyword evidence="2" id="KW-0521">NADP</keyword>